<keyword evidence="3" id="KW-1185">Reference proteome</keyword>
<comment type="caution">
    <text evidence="2">The sequence shown here is derived from an EMBL/GenBank/DDBJ whole genome shotgun (WGS) entry which is preliminary data.</text>
</comment>
<name>A0ABW0W867_9BACL</name>
<accession>A0ABW0W867</accession>
<dbReference type="InterPro" id="IPR007492">
    <property type="entry name" value="LytTR_DNA-bd_dom"/>
</dbReference>
<dbReference type="GO" id="GO:0003677">
    <property type="term" value="F:DNA binding"/>
    <property type="evidence" value="ECO:0007669"/>
    <property type="project" value="UniProtKB-KW"/>
</dbReference>
<dbReference type="RefSeq" id="WP_379191584.1">
    <property type="nucleotide sequence ID" value="NZ_JBHSOW010000107.1"/>
</dbReference>
<dbReference type="Proteomes" id="UP001596047">
    <property type="component" value="Unassembled WGS sequence"/>
</dbReference>
<keyword evidence="2" id="KW-0238">DNA-binding</keyword>
<evidence type="ECO:0000313" key="2">
    <source>
        <dbReference type="EMBL" id="MFC5652924.1"/>
    </source>
</evidence>
<sequence length="125" mass="14518">MSHWPVTRDKEGITGIIFIEFEKILKFTTQSNRVMVHTSDEVYYQLDNLDRLESALKASTDRFERADRGNLIDLTQVVEIDDKFSKAYFRNSSPEGKSKEATISKPGNYQRIKKRFLELNGDHSD</sequence>
<gene>
    <name evidence="2" type="ORF">ACFPYJ_28225</name>
</gene>
<dbReference type="EMBL" id="JBHSOW010000107">
    <property type="protein sequence ID" value="MFC5652924.1"/>
    <property type="molecule type" value="Genomic_DNA"/>
</dbReference>
<dbReference type="Pfam" id="PF04397">
    <property type="entry name" value="LytTR"/>
    <property type="match status" value="1"/>
</dbReference>
<feature type="domain" description="HTH LytTR-type" evidence="1">
    <location>
        <begin position="14"/>
        <end position="117"/>
    </location>
</feature>
<protein>
    <submittedName>
        <fullName evidence="2">LytTR family transcriptional regulator DNA-binding domain-containing protein</fullName>
    </submittedName>
</protein>
<dbReference type="SMART" id="SM00850">
    <property type="entry name" value="LytTR"/>
    <property type="match status" value="1"/>
</dbReference>
<evidence type="ECO:0000259" key="1">
    <source>
        <dbReference type="SMART" id="SM00850"/>
    </source>
</evidence>
<proteinExistence type="predicted"/>
<reference evidence="3" key="1">
    <citation type="journal article" date="2019" name="Int. J. Syst. Evol. Microbiol.">
        <title>The Global Catalogue of Microorganisms (GCM) 10K type strain sequencing project: providing services to taxonomists for standard genome sequencing and annotation.</title>
        <authorList>
            <consortium name="The Broad Institute Genomics Platform"/>
            <consortium name="The Broad Institute Genome Sequencing Center for Infectious Disease"/>
            <person name="Wu L."/>
            <person name="Ma J."/>
        </authorList>
    </citation>
    <scope>NUCLEOTIDE SEQUENCE [LARGE SCALE GENOMIC DNA]</scope>
    <source>
        <strain evidence="3">CGMCC 1.3240</strain>
    </source>
</reference>
<dbReference type="Gene3D" id="2.40.50.1020">
    <property type="entry name" value="LytTr DNA-binding domain"/>
    <property type="match status" value="1"/>
</dbReference>
<evidence type="ECO:0000313" key="3">
    <source>
        <dbReference type="Proteomes" id="UP001596047"/>
    </source>
</evidence>
<organism evidence="2 3">
    <name type="scientific">Paenibacillus solisilvae</name>
    <dbReference type="NCBI Taxonomy" id="2486751"/>
    <lineage>
        <taxon>Bacteria</taxon>
        <taxon>Bacillati</taxon>
        <taxon>Bacillota</taxon>
        <taxon>Bacilli</taxon>
        <taxon>Bacillales</taxon>
        <taxon>Paenibacillaceae</taxon>
        <taxon>Paenibacillus</taxon>
    </lineage>
</organism>